<sequence length="836" mass="88206">MAASAPDDDAASTDAPPLLDATDPAKATTETASSTDTNDAIDAEPADTVVEDGRTSKIFEEFRSEADPNSSRSGSAPLALADEASAASPDADPTSPDTTRPGATSPHTTSPHTTSPHTTSPHTTSPHTTNPDATSRDLRDSGHSPSVLTSAPEDDATSTDAPPVLDATDPTEAKTETASSTDTNDAIDAEPADTVVEDGRTSKIFEEFRSEADPNSSRSGSAPPALADEVTADTASKVDTLSTEQATEPAPRAAAGDATPDPVAKTATPAVKRDAPAPSDTTTSASPEPDPPAPKPEPEPGPAVAPWGPEPEPGPPAPEPEPGPPAPEPEPGPPAPEPKPGPPAPEPKPGPPAAEPEPEPGRAVAPWGAEPEPAVAPWGAERTVPTAHPPVSTPAGPARTRTEPEDVLSAYPWRLCPKTLRELADDPDPLRVVRDRLTDKLEYAERAAVRARLLSLRAVASRALGDLDPALADAREALDHAEATTDLHLTALVRTRLAVVLQWRGEYAEADRRYAEADSAELPDVLRAAIAELAARCRFEQGRHLEACTLFERALDLRRVEDPELVARVELALDVVHTRVRESGWGPYARTAEQVRQQPPRPHRAQDHESGLWGYADSDGTLVVPQRYADVAPFHDGLAWVRLPSGRAWELIDTAGTTVIDESAGYRGVGPFGDGLAWVTRDGTGGWFAIDSRNRVVVEGGFDDVRAFRNGLAPVRRGVGWGAVDRDGRLVVQPKYLGFATALAGGRHLDGFTDEGLAVVDAGNRKGVVDRGGREVVPAVHAALLIHPTAFVVGDRDGRWGALDRQGEPLVELTHPNPAAALDEVARRQVDIRPVL</sequence>
<gene>
    <name evidence="2" type="ORF">EV385_4730</name>
</gene>
<protein>
    <submittedName>
        <fullName evidence="2">WG repeat protein</fullName>
    </submittedName>
</protein>
<comment type="caution">
    <text evidence="2">The sequence shown here is derived from an EMBL/GenBank/DDBJ whole genome shotgun (WGS) entry which is preliminary data.</text>
</comment>
<dbReference type="PRINTS" id="PR01217">
    <property type="entry name" value="PRICHEXTENSN"/>
</dbReference>
<feature type="compositionally biased region" description="Basic and acidic residues" evidence="1">
    <location>
        <begin position="197"/>
        <end position="212"/>
    </location>
</feature>
<feature type="compositionally biased region" description="Low complexity" evidence="1">
    <location>
        <begin position="75"/>
        <end position="129"/>
    </location>
</feature>
<dbReference type="SUPFAM" id="SSF48452">
    <property type="entry name" value="TPR-like"/>
    <property type="match status" value="1"/>
</dbReference>
<feature type="compositionally biased region" description="Polar residues" evidence="1">
    <location>
        <begin position="233"/>
        <end position="246"/>
    </location>
</feature>
<feature type="compositionally biased region" description="Acidic residues" evidence="1">
    <location>
        <begin position="1"/>
        <end position="11"/>
    </location>
</feature>
<feature type="region of interest" description="Disordered" evidence="1">
    <location>
        <begin position="1"/>
        <end position="404"/>
    </location>
</feature>
<dbReference type="PANTHER" id="PTHR37841">
    <property type="entry name" value="GLR2918 PROTEIN"/>
    <property type="match status" value="1"/>
</dbReference>
<dbReference type="EMBL" id="SHKY01000001">
    <property type="protein sequence ID" value="RZU52846.1"/>
    <property type="molecule type" value="Genomic_DNA"/>
</dbReference>
<keyword evidence="3" id="KW-1185">Reference proteome</keyword>
<dbReference type="InterPro" id="IPR011990">
    <property type="entry name" value="TPR-like_helical_dom_sf"/>
</dbReference>
<evidence type="ECO:0000256" key="1">
    <source>
        <dbReference type="SAM" id="MobiDB-lite"/>
    </source>
</evidence>
<feature type="compositionally biased region" description="Polar residues" evidence="1">
    <location>
        <begin position="28"/>
        <end position="38"/>
    </location>
</feature>
<accession>A0A4V6MG64</accession>
<feature type="compositionally biased region" description="Pro residues" evidence="1">
    <location>
        <begin position="288"/>
        <end position="355"/>
    </location>
</feature>
<dbReference type="Proteomes" id="UP000292564">
    <property type="component" value="Unassembled WGS sequence"/>
</dbReference>
<proteinExistence type="predicted"/>
<reference evidence="2 3" key="1">
    <citation type="submission" date="2019-02" db="EMBL/GenBank/DDBJ databases">
        <title>Sequencing the genomes of 1000 actinobacteria strains.</title>
        <authorList>
            <person name="Klenk H.-P."/>
        </authorList>
    </citation>
    <scope>NUCLEOTIDE SEQUENCE [LARGE SCALE GENOMIC DNA]</scope>
    <source>
        <strain evidence="2 3">DSM 45162</strain>
    </source>
</reference>
<name>A0A4V6MG64_9ACTN</name>
<dbReference type="PANTHER" id="PTHR37841:SF1">
    <property type="entry name" value="DUF3298 DOMAIN-CONTAINING PROTEIN"/>
    <property type="match status" value="1"/>
</dbReference>
<organism evidence="2 3">
    <name type="scientific">Krasilnikovia cinnamomea</name>
    <dbReference type="NCBI Taxonomy" id="349313"/>
    <lineage>
        <taxon>Bacteria</taxon>
        <taxon>Bacillati</taxon>
        <taxon>Actinomycetota</taxon>
        <taxon>Actinomycetes</taxon>
        <taxon>Micromonosporales</taxon>
        <taxon>Micromonosporaceae</taxon>
        <taxon>Krasilnikovia</taxon>
    </lineage>
</organism>
<evidence type="ECO:0000313" key="2">
    <source>
        <dbReference type="EMBL" id="RZU52846.1"/>
    </source>
</evidence>
<feature type="compositionally biased region" description="Basic and acidic residues" evidence="1">
    <location>
        <begin position="51"/>
        <end position="66"/>
    </location>
</feature>
<dbReference type="Gene3D" id="1.25.40.10">
    <property type="entry name" value="Tetratricopeptide repeat domain"/>
    <property type="match status" value="1"/>
</dbReference>
<feature type="compositionally biased region" description="Low complexity" evidence="1">
    <location>
        <begin position="12"/>
        <end position="21"/>
    </location>
</feature>
<dbReference type="AlphaFoldDB" id="A0A4V6MG64"/>
<dbReference type="InterPro" id="IPR032774">
    <property type="entry name" value="WG_beta_rep"/>
</dbReference>
<evidence type="ECO:0000313" key="3">
    <source>
        <dbReference type="Proteomes" id="UP000292564"/>
    </source>
</evidence>
<dbReference type="Pfam" id="PF14903">
    <property type="entry name" value="WG_beta_rep"/>
    <property type="match status" value="3"/>
</dbReference>